<keyword evidence="1" id="KW-0175">Coiled coil</keyword>
<evidence type="ECO:0000256" key="3">
    <source>
        <dbReference type="SAM" id="Phobius"/>
    </source>
</evidence>
<keyword evidence="3" id="KW-0472">Membrane</keyword>
<evidence type="ECO:0000259" key="4">
    <source>
        <dbReference type="Pfam" id="PF14662"/>
    </source>
</evidence>
<feature type="domain" description="KASH5-like coiled-coil" evidence="4">
    <location>
        <begin position="8"/>
        <end position="187"/>
    </location>
</feature>
<comment type="caution">
    <text evidence="5">The sequence shown here is derived from an EMBL/GenBank/DDBJ whole genome shotgun (WGS) entry which is preliminary data.</text>
</comment>
<sequence length="308" mass="35045">MLNSKGGVASLQQWIKRVEMDSVERQKALEAAKERNDAIRSENTNLKVAIRKLSPKLQQIGSKREELKKLRLQLEESSERRSSLQSRLRELQKENSNLHDEQESRVGEISSLERSRQADRQQIRALTSCVNTLERQAELGQICLQQKEEEVRQRDAAIKELNSAVREHTEILKMLSEKKSQLETEISRPPEEIQTSGPSIFEEIRMCTADLDQETLPTAMKSVTCDCCSQVPNGTLRPTHWRMAAVLSWISFAAGFATMLFLMLMLMGTAMPLCRPAPEVPCQDLLRDVLPAMLLPHCDLHFPLTPPF</sequence>
<evidence type="ECO:0000256" key="2">
    <source>
        <dbReference type="SAM" id="MobiDB-lite"/>
    </source>
</evidence>
<reference evidence="5 6" key="1">
    <citation type="submission" date="2024-09" db="EMBL/GenBank/DDBJ databases">
        <title>A chromosome-level genome assembly of Gray's grenadier anchovy, Coilia grayii.</title>
        <authorList>
            <person name="Fu Z."/>
        </authorList>
    </citation>
    <scope>NUCLEOTIDE SEQUENCE [LARGE SCALE GENOMIC DNA]</scope>
    <source>
        <strain evidence="5">G4</strain>
        <tissue evidence="5">Muscle</tissue>
    </source>
</reference>
<gene>
    <name evidence="5" type="ORF">ACEWY4_014117</name>
</gene>
<keyword evidence="3" id="KW-0812">Transmembrane</keyword>
<evidence type="ECO:0000256" key="1">
    <source>
        <dbReference type="SAM" id="Coils"/>
    </source>
</evidence>
<dbReference type="PANTHER" id="PTHR47300:SF1">
    <property type="entry name" value="PROTEIN KASH5"/>
    <property type="match status" value="1"/>
</dbReference>
<feature type="coiled-coil region" evidence="1">
    <location>
        <begin position="144"/>
        <end position="185"/>
    </location>
</feature>
<dbReference type="Pfam" id="PF14662">
    <property type="entry name" value="KASH_CCD"/>
    <property type="match status" value="1"/>
</dbReference>
<proteinExistence type="predicted"/>
<keyword evidence="6" id="KW-1185">Reference proteome</keyword>
<dbReference type="InterPro" id="IPR028170">
    <property type="entry name" value="KASH5"/>
</dbReference>
<name>A0ABD1JRC7_9TELE</name>
<protein>
    <recommendedName>
        <fullName evidence="4">KASH5-like coiled-coil domain-containing protein</fullName>
    </recommendedName>
</protein>
<feature type="region of interest" description="Disordered" evidence="2">
    <location>
        <begin position="93"/>
        <end position="114"/>
    </location>
</feature>
<keyword evidence="3" id="KW-1133">Transmembrane helix</keyword>
<organism evidence="5 6">
    <name type="scientific">Coilia grayii</name>
    <name type="common">Gray's grenadier anchovy</name>
    <dbReference type="NCBI Taxonomy" id="363190"/>
    <lineage>
        <taxon>Eukaryota</taxon>
        <taxon>Metazoa</taxon>
        <taxon>Chordata</taxon>
        <taxon>Craniata</taxon>
        <taxon>Vertebrata</taxon>
        <taxon>Euteleostomi</taxon>
        <taxon>Actinopterygii</taxon>
        <taxon>Neopterygii</taxon>
        <taxon>Teleostei</taxon>
        <taxon>Clupei</taxon>
        <taxon>Clupeiformes</taxon>
        <taxon>Clupeoidei</taxon>
        <taxon>Engraulidae</taxon>
        <taxon>Coilinae</taxon>
        <taxon>Coilia</taxon>
    </lineage>
</organism>
<dbReference type="AlphaFoldDB" id="A0ABD1JRC7"/>
<feature type="transmembrane region" description="Helical" evidence="3">
    <location>
        <begin position="246"/>
        <end position="266"/>
    </location>
</feature>
<accession>A0ABD1JRC7</accession>
<dbReference type="EMBL" id="JBHFQA010000012">
    <property type="protein sequence ID" value="KAL2089429.1"/>
    <property type="molecule type" value="Genomic_DNA"/>
</dbReference>
<dbReference type="InterPro" id="IPR028168">
    <property type="entry name" value="KASH5_CC"/>
</dbReference>
<evidence type="ECO:0000313" key="6">
    <source>
        <dbReference type="Proteomes" id="UP001591681"/>
    </source>
</evidence>
<dbReference type="Proteomes" id="UP001591681">
    <property type="component" value="Unassembled WGS sequence"/>
</dbReference>
<evidence type="ECO:0000313" key="5">
    <source>
        <dbReference type="EMBL" id="KAL2089429.1"/>
    </source>
</evidence>
<dbReference type="PANTHER" id="PTHR47300">
    <property type="entry name" value="PROTEIN KASH5"/>
    <property type="match status" value="1"/>
</dbReference>